<name>A0A9P8PAU3_9ASCO</name>
<keyword evidence="2" id="KW-1185">Reference proteome</keyword>
<dbReference type="AlphaFoldDB" id="A0A9P8PAU3"/>
<accession>A0A9P8PAU3</accession>
<dbReference type="Proteomes" id="UP000769157">
    <property type="component" value="Unassembled WGS sequence"/>
</dbReference>
<reference evidence="1" key="2">
    <citation type="submission" date="2021-01" db="EMBL/GenBank/DDBJ databases">
        <authorList>
            <person name="Schikora-Tamarit M.A."/>
        </authorList>
    </citation>
    <scope>NUCLEOTIDE SEQUENCE</scope>
    <source>
        <strain evidence="1">CBS6075</strain>
    </source>
</reference>
<dbReference type="GeneID" id="70234495"/>
<sequence>MTSRDTTMNISPDKVTTLGAIHKGKIFSNWTQNRFSTYFVINERSSDCAEPGPSLAKVAAEPLKMVLIPPCLYRLETVWANETLAAEVCITILTRSNGAAISVVGIALKNPAALICDIVRGEFRGSKPETAQTSFFPTSYPQKDTANIGVTPKSGDVTPL</sequence>
<dbReference type="RefSeq" id="XP_046063187.1">
    <property type="nucleotide sequence ID" value="XM_046203408.1"/>
</dbReference>
<evidence type="ECO:0000313" key="2">
    <source>
        <dbReference type="Proteomes" id="UP000769157"/>
    </source>
</evidence>
<proteinExistence type="predicted"/>
<protein>
    <submittedName>
        <fullName evidence="1">Uncharacterized protein</fullName>
    </submittedName>
</protein>
<dbReference type="EMBL" id="JAEUBE010000158">
    <property type="protein sequence ID" value="KAH3668773.1"/>
    <property type="molecule type" value="Genomic_DNA"/>
</dbReference>
<comment type="caution">
    <text evidence="1">The sequence shown here is derived from an EMBL/GenBank/DDBJ whole genome shotgun (WGS) entry which is preliminary data.</text>
</comment>
<organism evidence="1 2">
    <name type="scientific">Ogataea philodendri</name>
    <dbReference type="NCBI Taxonomy" id="1378263"/>
    <lineage>
        <taxon>Eukaryota</taxon>
        <taxon>Fungi</taxon>
        <taxon>Dikarya</taxon>
        <taxon>Ascomycota</taxon>
        <taxon>Saccharomycotina</taxon>
        <taxon>Pichiomycetes</taxon>
        <taxon>Pichiales</taxon>
        <taxon>Pichiaceae</taxon>
        <taxon>Ogataea</taxon>
    </lineage>
</organism>
<evidence type="ECO:0000313" key="1">
    <source>
        <dbReference type="EMBL" id="KAH3668773.1"/>
    </source>
</evidence>
<gene>
    <name evidence="1" type="ORF">OGAPHI_002528</name>
</gene>
<reference evidence="1" key="1">
    <citation type="journal article" date="2021" name="Open Biol.">
        <title>Shared evolutionary footprints suggest mitochondrial oxidative damage underlies multiple complex I losses in fungi.</title>
        <authorList>
            <person name="Schikora-Tamarit M.A."/>
            <person name="Marcet-Houben M."/>
            <person name="Nosek J."/>
            <person name="Gabaldon T."/>
        </authorList>
    </citation>
    <scope>NUCLEOTIDE SEQUENCE</scope>
    <source>
        <strain evidence="1">CBS6075</strain>
    </source>
</reference>